<dbReference type="EMBL" id="JAKZMM010000008">
    <property type="protein sequence ID" value="MCJ2379906.1"/>
    <property type="molecule type" value="Genomic_DNA"/>
</dbReference>
<keyword evidence="4 6" id="KW-1133">Transmembrane helix</keyword>
<dbReference type="PANTHER" id="PTHR30572">
    <property type="entry name" value="MEMBRANE COMPONENT OF TRANSPORTER-RELATED"/>
    <property type="match status" value="1"/>
</dbReference>
<keyword evidence="3 6" id="KW-0812">Transmembrane</keyword>
<dbReference type="InterPro" id="IPR025857">
    <property type="entry name" value="MacB_PCD"/>
</dbReference>
<dbReference type="InterPro" id="IPR050250">
    <property type="entry name" value="Macrolide_Exporter_MacB"/>
</dbReference>
<keyword evidence="10" id="KW-1185">Reference proteome</keyword>
<feature type="domain" description="ABC3 transporter permease C-terminal" evidence="7">
    <location>
        <begin position="659"/>
        <end position="773"/>
    </location>
</feature>
<feature type="transmembrane region" description="Helical" evidence="6">
    <location>
        <begin position="332"/>
        <end position="353"/>
    </location>
</feature>
<dbReference type="Proteomes" id="UP001165444">
    <property type="component" value="Unassembled WGS sequence"/>
</dbReference>
<evidence type="ECO:0000256" key="1">
    <source>
        <dbReference type="ARBA" id="ARBA00004651"/>
    </source>
</evidence>
<evidence type="ECO:0000256" key="3">
    <source>
        <dbReference type="ARBA" id="ARBA00022692"/>
    </source>
</evidence>
<feature type="transmembrane region" description="Helical" evidence="6">
    <location>
        <begin position="657"/>
        <end position="681"/>
    </location>
</feature>
<feature type="transmembrane region" description="Helical" evidence="6">
    <location>
        <begin position="743"/>
        <end position="763"/>
    </location>
</feature>
<organism evidence="9 10">
    <name type="scientific">Parabacteroides faecalis</name>
    <dbReference type="NCBI Taxonomy" id="2924040"/>
    <lineage>
        <taxon>Bacteria</taxon>
        <taxon>Pseudomonadati</taxon>
        <taxon>Bacteroidota</taxon>
        <taxon>Bacteroidia</taxon>
        <taxon>Bacteroidales</taxon>
        <taxon>Tannerellaceae</taxon>
        <taxon>Parabacteroides</taxon>
    </lineage>
</organism>
<evidence type="ECO:0000259" key="7">
    <source>
        <dbReference type="Pfam" id="PF02687"/>
    </source>
</evidence>
<comment type="subcellular location">
    <subcellularLocation>
        <location evidence="1">Cell membrane</location>
        <topology evidence="1">Multi-pass membrane protein</topology>
    </subcellularLocation>
</comment>
<feature type="transmembrane region" description="Helical" evidence="6">
    <location>
        <begin position="373"/>
        <end position="394"/>
    </location>
</feature>
<keyword evidence="5 6" id="KW-0472">Membrane</keyword>
<name>A0ABT0BZU3_9BACT</name>
<evidence type="ECO:0000256" key="5">
    <source>
        <dbReference type="ARBA" id="ARBA00023136"/>
    </source>
</evidence>
<gene>
    <name evidence="9" type="ORF">MUN53_04670</name>
</gene>
<dbReference type="Pfam" id="PF12704">
    <property type="entry name" value="MacB_PCD"/>
    <property type="match status" value="1"/>
</dbReference>
<evidence type="ECO:0000313" key="9">
    <source>
        <dbReference type="EMBL" id="MCJ2379906.1"/>
    </source>
</evidence>
<feature type="transmembrane region" description="Helical" evidence="6">
    <location>
        <begin position="709"/>
        <end position="731"/>
    </location>
</feature>
<protein>
    <submittedName>
        <fullName evidence="9">ABC transporter permease</fullName>
    </submittedName>
</protein>
<evidence type="ECO:0000313" key="10">
    <source>
        <dbReference type="Proteomes" id="UP001165444"/>
    </source>
</evidence>
<feature type="transmembrane region" description="Helical" evidence="6">
    <location>
        <begin position="12"/>
        <end position="37"/>
    </location>
</feature>
<feature type="domain" description="ABC3 transporter permease C-terminal" evidence="7">
    <location>
        <begin position="283"/>
        <end position="398"/>
    </location>
</feature>
<feature type="transmembrane region" description="Helical" evidence="6">
    <location>
        <begin position="279"/>
        <end position="305"/>
    </location>
</feature>
<evidence type="ECO:0000256" key="4">
    <source>
        <dbReference type="ARBA" id="ARBA00022989"/>
    </source>
</evidence>
<dbReference type="PANTHER" id="PTHR30572:SF18">
    <property type="entry name" value="ABC-TYPE MACROLIDE FAMILY EXPORT SYSTEM PERMEASE COMPONENT 2"/>
    <property type="match status" value="1"/>
</dbReference>
<evidence type="ECO:0000256" key="2">
    <source>
        <dbReference type="ARBA" id="ARBA00022475"/>
    </source>
</evidence>
<accession>A0ABT0BZU3</accession>
<evidence type="ECO:0000256" key="6">
    <source>
        <dbReference type="SAM" id="Phobius"/>
    </source>
</evidence>
<reference evidence="9 10" key="1">
    <citation type="submission" date="2022-03" db="EMBL/GenBank/DDBJ databases">
        <title>Parabacteroides sp. nov. isolated from swine feces.</title>
        <authorList>
            <person name="Bak J.E."/>
        </authorList>
    </citation>
    <scope>NUCLEOTIDE SEQUENCE [LARGE SCALE GENOMIC DNA]</scope>
    <source>
        <strain evidence="9 10">AGMB00274</strain>
    </source>
</reference>
<proteinExistence type="predicted"/>
<sequence>MKSYFRFLSKNKLYTTIEVTGMAIAIAFVLFIGSFAIQEIKTDSAIKRQGNIYVGHSERMFIGCATVKEQLEGKFPEVEAMCRVIGTHIFGGIEMDMIVDGQKERQNSLITDENFFEFFPFELVEGNPEAVLKEKYAVVISQSCANRLFGDEEALGKNIEIVVNGSRADLHVTGIYKDFSQTIFFVPDIIYRVDLLSELDQSMTVNGSGIAVLFYRLAEGTDVKALEDKIESVLKKEDMLYVHQLFKEYHLTSFADISKLDLEATIPFEGIVRADFTNLFASAGLFLLLFAVFNYISLTVAQTGFRAKEMASRRLLGTQIENIIFRYIGESFILTLVSFAFALLIVGFISPYLSMLVGKEVSPFSSFGWRESVFFLSVLILLSLCSGIIPALIVSRYKPIDVVRGNFTRTSKMTLGKILIGFQSFIAFISLSVAGVIYLQINYMIHKPMGYEKNGIISVQNAAKPSDYHVDELRSLSCVENVGWLQFDPMTLGSSVVSVFKNGGELKFDVINGTQSAFEILGFKVIRQNAEPLPYRIWLTESALKALGVDYDCTELEFDNTRFSVCGIIEDFHKGSAVTPMKTEFLKILQVMDMEKDEDFRVLRKLAVKVHGDEHEALNEIKTFYRNKGLTEDDIKVKTYNEINYSLYDAENKSLKLLMIFTALILLLTSMAMFAMSTYYARQHAKEVALRKVMGCEGFQLFVETSSRFLKAVLIAVLVSIPLSWYVSGIWLENYSYRIDNPIQVYVLSLLFMLCVALVSVSWQMLRLIHTNPVKTLKNE</sequence>
<comment type="caution">
    <text evidence="9">The sequence shown here is derived from an EMBL/GenBank/DDBJ whole genome shotgun (WGS) entry which is preliminary data.</text>
</comment>
<dbReference type="Pfam" id="PF02687">
    <property type="entry name" value="FtsX"/>
    <property type="match status" value="2"/>
</dbReference>
<dbReference type="RefSeq" id="WP_243323578.1">
    <property type="nucleotide sequence ID" value="NZ_JAKZMM010000008.1"/>
</dbReference>
<evidence type="ECO:0000259" key="8">
    <source>
        <dbReference type="Pfam" id="PF12704"/>
    </source>
</evidence>
<feature type="transmembrane region" description="Helical" evidence="6">
    <location>
        <begin position="415"/>
        <end position="439"/>
    </location>
</feature>
<dbReference type="InterPro" id="IPR003838">
    <property type="entry name" value="ABC3_permease_C"/>
</dbReference>
<feature type="domain" description="MacB-like periplasmic core" evidence="8">
    <location>
        <begin position="19"/>
        <end position="232"/>
    </location>
</feature>
<keyword evidence="2" id="KW-1003">Cell membrane</keyword>